<feature type="domain" description="HTH luxR-type" evidence="4">
    <location>
        <begin position="310"/>
        <end position="375"/>
    </location>
</feature>
<organism evidence="5 6">
    <name type="scientific">Nocardia cerradoensis</name>
    <dbReference type="NCBI Taxonomy" id="85688"/>
    <lineage>
        <taxon>Bacteria</taxon>
        <taxon>Bacillati</taxon>
        <taxon>Actinomycetota</taxon>
        <taxon>Actinomycetes</taxon>
        <taxon>Mycobacteriales</taxon>
        <taxon>Nocardiaceae</taxon>
        <taxon>Nocardia</taxon>
    </lineage>
</organism>
<evidence type="ECO:0000256" key="3">
    <source>
        <dbReference type="ARBA" id="ARBA00023163"/>
    </source>
</evidence>
<dbReference type="AlphaFoldDB" id="A0A231GXA7"/>
<dbReference type="Gene3D" id="1.10.10.10">
    <property type="entry name" value="Winged helix-like DNA-binding domain superfamily/Winged helix DNA-binding domain"/>
    <property type="match status" value="1"/>
</dbReference>
<dbReference type="SMART" id="SM00065">
    <property type="entry name" value="GAF"/>
    <property type="match status" value="1"/>
</dbReference>
<dbReference type="Gene3D" id="3.30.450.40">
    <property type="match status" value="1"/>
</dbReference>
<keyword evidence="6" id="KW-1185">Reference proteome</keyword>
<keyword evidence="3" id="KW-0804">Transcription</keyword>
<dbReference type="Pfam" id="PF00196">
    <property type="entry name" value="GerE"/>
    <property type="match status" value="1"/>
</dbReference>
<dbReference type="PROSITE" id="PS50043">
    <property type="entry name" value="HTH_LUXR_2"/>
    <property type="match status" value="1"/>
</dbReference>
<evidence type="ECO:0000256" key="1">
    <source>
        <dbReference type="ARBA" id="ARBA00023015"/>
    </source>
</evidence>
<dbReference type="InterPro" id="IPR000792">
    <property type="entry name" value="Tscrpt_reg_LuxR_C"/>
</dbReference>
<dbReference type="EMBL" id="NGAF01000021">
    <property type="protein sequence ID" value="OXR41263.1"/>
    <property type="molecule type" value="Genomic_DNA"/>
</dbReference>
<accession>A0A231GXA7</accession>
<dbReference type="InterPro" id="IPR016032">
    <property type="entry name" value="Sig_transdc_resp-reg_C-effctor"/>
</dbReference>
<dbReference type="PANTHER" id="PTHR44688">
    <property type="entry name" value="DNA-BINDING TRANSCRIPTIONAL ACTIVATOR DEVR_DOSR"/>
    <property type="match status" value="1"/>
</dbReference>
<evidence type="ECO:0000313" key="6">
    <source>
        <dbReference type="Proteomes" id="UP000215506"/>
    </source>
</evidence>
<evidence type="ECO:0000313" key="5">
    <source>
        <dbReference type="EMBL" id="OXR41263.1"/>
    </source>
</evidence>
<reference evidence="5 6" key="1">
    <citation type="submission" date="2017-07" db="EMBL/GenBank/DDBJ databases">
        <title>First draft Genome Sequence of Nocardia cerradoensis isolated from human infection.</title>
        <authorList>
            <person name="Carrasco G."/>
        </authorList>
    </citation>
    <scope>NUCLEOTIDE SEQUENCE [LARGE SCALE GENOMIC DNA]</scope>
    <source>
        <strain evidence="5 6">CNM20130759</strain>
    </source>
</reference>
<sequence>MVPIASWTSAVDEPFAGATREVVEHASDLVGAEGIADFPLPRDARLTTLRTRLLDLINSSETAAARRTEACAVLAALHRLQHEDLETALAQQLSSLSEIRDSISALAGLSPRQLIDTVPAQVCRDLALGRAMISTISGSVWLPQHLHIEERTAESATFEQFVDGARIPLSDAPLETELLVRRRTVALVPDPVSDKRTYKQIVDVAQTRAYVAAPITVRGRTIGMLHADRPEDPNSLSDDGLELLAAFAECLSTVFESACLADHMAKQFKRAADTYAEVVAMFDDSGAPAAWCSPQPSAAARRPVRQLHSAPTGAASLTFREREVLGHLATGATNMQIARNLTVSEATVKSHLKQISKKLGTSNRAAAVAAYARMTQEPCGIAQ</sequence>
<dbReference type="InterPro" id="IPR036388">
    <property type="entry name" value="WH-like_DNA-bd_sf"/>
</dbReference>
<dbReference type="Proteomes" id="UP000215506">
    <property type="component" value="Unassembled WGS sequence"/>
</dbReference>
<dbReference type="SUPFAM" id="SSF46894">
    <property type="entry name" value="C-terminal effector domain of the bipartite response regulators"/>
    <property type="match status" value="1"/>
</dbReference>
<evidence type="ECO:0000256" key="2">
    <source>
        <dbReference type="ARBA" id="ARBA00023125"/>
    </source>
</evidence>
<comment type="caution">
    <text evidence="5">The sequence shown here is derived from an EMBL/GenBank/DDBJ whole genome shotgun (WGS) entry which is preliminary data.</text>
</comment>
<dbReference type="Pfam" id="PF01590">
    <property type="entry name" value="GAF"/>
    <property type="match status" value="1"/>
</dbReference>
<dbReference type="SUPFAM" id="SSF55781">
    <property type="entry name" value="GAF domain-like"/>
    <property type="match status" value="1"/>
</dbReference>
<dbReference type="CDD" id="cd06170">
    <property type="entry name" value="LuxR_C_like"/>
    <property type="match status" value="1"/>
</dbReference>
<dbReference type="PANTHER" id="PTHR44688:SF16">
    <property type="entry name" value="DNA-BINDING TRANSCRIPTIONAL ACTIVATOR DEVR_DOSR"/>
    <property type="match status" value="1"/>
</dbReference>
<dbReference type="GO" id="GO:0006355">
    <property type="term" value="P:regulation of DNA-templated transcription"/>
    <property type="evidence" value="ECO:0007669"/>
    <property type="project" value="InterPro"/>
</dbReference>
<protein>
    <submittedName>
        <fullName evidence="5">CsgBAC operon transcriptional regulatory protein</fullName>
    </submittedName>
</protein>
<dbReference type="InterPro" id="IPR003018">
    <property type="entry name" value="GAF"/>
</dbReference>
<proteinExistence type="predicted"/>
<dbReference type="InterPro" id="IPR029016">
    <property type="entry name" value="GAF-like_dom_sf"/>
</dbReference>
<gene>
    <name evidence="5" type="primary">csgD</name>
    <name evidence="5" type="ORF">B7C42_06661</name>
</gene>
<dbReference type="GO" id="GO:0003677">
    <property type="term" value="F:DNA binding"/>
    <property type="evidence" value="ECO:0007669"/>
    <property type="project" value="UniProtKB-KW"/>
</dbReference>
<dbReference type="SMART" id="SM00421">
    <property type="entry name" value="HTH_LUXR"/>
    <property type="match status" value="1"/>
</dbReference>
<evidence type="ECO:0000259" key="4">
    <source>
        <dbReference type="PROSITE" id="PS50043"/>
    </source>
</evidence>
<keyword evidence="2" id="KW-0238">DNA-binding</keyword>
<name>A0A231GXA7_9NOCA</name>
<keyword evidence="1" id="KW-0805">Transcription regulation</keyword>
<dbReference type="PRINTS" id="PR00038">
    <property type="entry name" value="HTHLUXR"/>
</dbReference>